<dbReference type="Pfam" id="PF13727">
    <property type="entry name" value="CoA_binding_3"/>
    <property type="match status" value="1"/>
</dbReference>
<dbReference type="NCBIfam" id="TIGR03023">
    <property type="entry name" value="WcaJ_sugtrans"/>
    <property type="match status" value="1"/>
</dbReference>
<evidence type="ECO:0000256" key="3">
    <source>
        <dbReference type="ARBA" id="ARBA00022679"/>
    </source>
</evidence>
<evidence type="ECO:0000256" key="1">
    <source>
        <dbReference type="ARBA" id="ARBA00004141"/>
    </source>
</evidence>
<dbReference type="InterPro" id="IPR017475">
    <property type="entry name" value="EPS_sugar_tfrase"/>
</dbReference>
<feature type="transmembrane region" description="Helical" evidence="7">
    <location>
        <begin position="269"/>
        <end position="289"/>
    </location>
</feature>
<keyword evidence="6 7" id="KW-0472">Membrane</keyword>
<dbReference type="Gene3D" id="3.40.50.720">
    <property type="entry name" value="NAD(P)-binding Rossmann-like Domain"/>
    <property type="match status" value="1"/>
</dbReference>
<evidence type="ECO:0000256" key="4">
    <source>
        <dbReference type="ARBA" id="ARBA00022692"/>
    </source>
</evidence>
<sequence>MFQSLIDGVIIVVLLYLIAVINRGYFTSIDLLFGLTLLITMAFFYDLLGVYRRHSSATGKVLSLAKSWGLTFMVLLSIIYLLQNQIQISHAYSQVIIFQLFFYGFIGQVIAHLGFRAFHVRTRKASTAKSIVVGTGQLAFYVHERINQNPWIPERVVGLISTPAEPGDNLSEDERKKVIGKLEDIEQIVRQNDIRSVYFAVSLESSPMIKDVYFKLLDLNVDIHWAPNIFALQLINHSVKEFAGIPILTLSETPLLGTHYLMKEIEDKILAVVAIILASPILIGTAIAVKINSPGPIIFKQSRTGWDGKEFMIWKFRSMYVNQPDPDKVKQATKDDPRVTRVGKFIRRTSIDELPQIFNVLFGSMSMVGPRPHAVQHNQEYSAMITSYLSRHRIKPGITGLAQVRGFRGETEDLELMRKRVEHDLEYINNWSVAMDIYILVKTVFTLFNDRAY</sequence>
<dbReference type="GO" id="GO:0016020">
    <property type="term" value="C:membrane"/>
    <property type="evidence" value="ECO:0007669"/>
    <property type="project" value="UniProtKB-SubCell"/>
</dbReference>
<evidence type="ECO:0000256" key="2">
    <source>
        <dbReference type="ARBA" id="ARBA00006464"/>
    </source>
</evidence>
<keyword evidence="5 7" id="KW-1133">Transmembrane helix</keyword>
<dbReference type="PATRIC" id="fig|1445510.3.peg.739"/>
<evidence type="ECO:0000256" key="7">
    <source>
        <dbReference type="SAM" id="Phobius"/>
    </source>
</evidence>
<gene>
    <name evidence="9" type="ORF">YC6258_00754</name>
</gene>
<name>A0A0C5VRD9_9GAMM</name>
<dbReference type="InterPro" id="IPR003362">
    <property type="entry name" value="Bact_transf"/>
</dbReference>
<dbReference type="PANTHER" id="PTHR30576">
    <property type="entry name" value="COLANIC BIOSYNTHESIS UDP-GLUCOSE LIPID CARRIER TRANSFERASE"/>
    <property type="match status" value="1"/>
</dbReference>
<evidence type="ECO:0000259" key="8">
    <source>
        <dbReference type="Pfam" id="PF02397"/>
    </source>
</evidence>
<dbReference type="RefSeq" id="WP_052830026.1">
    <property type="nucleotide sequence ID" value="NZ_CP007142.1"/>
</dbReference>
<feature type="transmembrane region" description="Helical" evidence="7">
    <location>
        <begin position="5"/>
        <end position="25"/>
    </location>
</feature>
<evidence type="ECO:0000256" key="5">
    <source>
        <dbReference type="ARBA" id="ARBA00022989"/>
    </source>
</evidence>
<keyword evidence="3 9" id="KW-0808">Transferase</keyword>
<dbReference type="AlphaFoldDB" id="A0A0C5VRD9"/>
<feature type="transmembrane region" description="Helical" evidence="7">
    <location>
        <begin position="95"/>
        <end position="115"/>
    </location>
</feature>
<organism evidence="9 10">
    <name type="scientific">Gynuella sunshinyii YC6258</name>
    <dbReference type="NCBI Taxonomy" id="1445510"/>
    <lineage>
        <taxon>Bacteria</taxon>
        <taxon>Pseudomonadati</taxon>
        <taxon>Pseudomonadota</taxon>
        <taxon>Gammaproteobacteria</taxon>
        <taxon>Oceanospirillales</taxon>
        <taxon>Saccharospirillaceae</taxon>
        <taxon>Gynuella</taxon>
    </lineage>
</organism>
<protein>
    <submittedName>
        <fullName evidence="9">Sugar transferase involved in lipopolysaccharide synthesis</fullName>
    </submittedName>
</protein>
<dbReference type="GO" id="GO:0016780">
    <property type="term" value="F:phosphotransferase activity, for other substituted phosphate groups"/>
    <property type="evidence" value="ECO:0007669"/>
    <property type="project" value="TreeGrafter"/>
</dbReference>
<evidence type="ECO:0000256" key="6">
    <source>
        <dbReference type="ARBA" id="ARBA00023136"/>
    </source>
</evidence>
<keyword evidence="4 7" id="KW-0812">Transmembrane</keyword>
<comment type="similarity">
    <text evidence="2">Belongs to the bacterial sugar transferase family.</text>
</comment>
<dbReference type="OrthoDB" id="9808602at2"/>
<feature type="transmembrane region" description="Helical" evidence="7">
    <location>
        <begin position="31"/>
        <end position="51"/>
    </location>
</feature>
<evidence type="ECO:0000313" key="9">
    <source>
        <dbReference type="EMBL" id="AJQ92804.1"/>
    </source>
</evidence>
<comment type="subcellular location">
    <subcellularLocation>
        <location evidence="1">Membrane</location>
        <topology evidence="1">Multi-pass membrane protein</topology>
    </subcellularLocation>
</comment>
<dbReference type="InterPro" id="IPR017473">
    <property type="entry name" value="Undecaprenyl-P_gluc_Ptfrase"/>
</dbReference>
<dbReference type="Proteomes" id="UP000032266">
    <property type="component" value="Chromosome"/>
</dbReference>
<proteinExistence type="inferred from homology"/>
<dbReference type="EMBL" id="CP007142">
    <property type="protein sequence ID" value="AJQ92804.1"/>
    <property type="molecule type" value="Genomic_DNA"/>
</dbReference>
<dbReference type="PANTHER" id="PTHR30576:SF0">
    <property type="entry name" value="UNDECAPRENYL-PHOSPHATE N-ACETYLGALACTOSAMINYL 1-PHOSPHATE TRANSFERASE-RELATED"/>
    <property type="match status" value="1"/>
</dbReference>
<dbReference type="KEGG" id="gsn:YC6258_00754"/>
<accession>A0A0C5VRD9</accession>
<reference evidence="9 10" key="1">
    <citation type="submission" date="2014-01" db="EMBL/GenBank/DDBJ databases">
        <title>Full genme sequencing of cellulolytic bacterium Gynuella sunshinyii YC6258T gen. nov., sp. nov.</title>
        <authorList>
            <person name="Khan H."/>
            <person name="Chung E.J."/>
            <person name="Chung Y.R."/>
        </authorList>
    </citation>
    <scope>NUCLEOTIDE SEQUENCE [LARGE SCALE GENOMIC DNA]</scope>
    <source>
        <strain evidence="9 10">YC6258</strain>
    </source>
</reference>
<keyword evidence="10" id="KW-1185">Reference proteome</keyword>
<evidence type="ECO:0000313" key="10">
    <source>
        <dbReference type="Proteomes" id="UP000032266"/>
    </source>
</evidence>
<feature type="transmembrane region" description="Helical" evidence="7">
    <location>
        <begin position="63"/>
        <end position="83"/>
    </location>
</feature>
<feature type="domain" description="Bacterial sugar transferase" evidence="8">
    <location>
        <begin position="263"/>
        <end position="448"/>
    </location>
</feature>
<dbReference type="STRING" id="1445510.YC6258_00754"/>
<dbReference type="NCBIfam" id="TIGR03025">
    <property type="entry name" value="EPS_sugtrans"/>
    <property type="match status" value="1"/>
</dbReference>
<dbReference type="HOGENOM" id="CLU_024920_0_1_6"/>
<dbReference type="Pfam" id="PF02397">
    <property type="entry name" value="Bac_transf"/>
    <property type="match status" value="1"/>
</dbReference>